<gene>
    <name evidence="2" type="ORF">DFJ43DRAFT_1149139</name>
</gene>
<name>A0AA38JS58_9AGAR</name>
<accession>A0AA38JS58</accession>
<feature type="region of interest" description="Disordered" evidence="1">
    <location>
        <begin position="1"/>
        <end position="24"/>
    </location>
</feature>
<keyword evidence="3" id="KW-1185">Reference proteome</keyword>
<dbReference type="EMBL" id="JANVFO010000002">
    <property type="protein sequence ID" value="KAJ3737299.1"/>
    <property type="molecule type" value="Genomic_DNA"/>
</dbReference>
<feature type="compositionally biased region" description="Polar residues" evidence="1">
    <location>
        <begin position="1"/>
        <end position="10"/>
    </location>
</feature>
<dbReference type="InterPro" id="IPR027417">
    <property type="entry name" value="P-loop_NTPase"/>
</dbReference>
<feature type="region of interest" description="Disordered" evidence="1">
    <location>
        <begin position="115"/>
        <end position="136"/>
    </location>
</feature>
<dbReference type="Proteomes" id="UP001176059">
    <property type="component" value="Unassembled WGS sequence"/>
</dbReference>
<reference evidence="2" key="1">
    <citation type="submission" date="2022-08" db="EMBL/GenBank/DDBJ databases">
        <authorList>
            <consortium name="DOE Joint Genome Institute"/>
            <person name="Min B."/>
            <person name="Sierra-Patev S."/>
            <person name="Naranjo-Ortiz M."/>
            <person name="Looney B."/>
            <person name="Konkel Z."/>
            <person name="Slot J.C."/>
            <person name="Sakamoto Y."/>
            <person name="Steenwyk J.L."/>
            <person name="Rokas A."/>
            <person name="Carro J."/>
            <person name="Camarero S."/>
            <person name="Ferreira P."/>
            <person name="Molpeceres G."/>
            <person name="Ruiz-duenas F.J."/>
            <person name="Serrano A."/>
            <person name="Henrissat B."/>
            <person name="Drula E."/>
            <person name="Hughes K.W."/>
            <person name="Mata J.L."/>
            <person name="Ishikawa N.K."/>
            <person name="Vargas-Isla R."/>
            <person name="Ushijima S."/>
            <person name="Smith C.A."/>
            <person name="Ahrendt S."/>
            <person name="Andreopoulos W."/>
            <person name="He G."/>
            <person name="LaButti K."/>
            <person name="Lipzen A."/>
            <person name="Ng V."/>
            <person name="Riley R."/>
            <person name="Sandor L."/>
            <person name="Barry K."/>
            <person name="Martinez A.T."/>
            <person name="Xiao Y."/>
            <person name="Gibbons J.G."/>
            <person name="Terashima K."/>
            <person name="Hibbett D.S."/>
            <person name="Grigoriev I.V."/>
        </authorList>
    </citation>
    <scope>NUCLEOTIDE SEQUENCE</scope>
    <source>
        <strain evidence="2">ET3784</strain>
    </source>
</reference>
<proteinExistence type="predicted"/>
<comment type="caution">
    <text evidence="2">The sequence shown here is derived from an EMBL/GenBank/DDBJ whole genome shotgun (WGS) entry which is preliminary data.</text>
</comment>
<dbReference type="AlphaFoldDB" id="A0AA38JS58"/>
<dbReference type="SUPFAM" id="SSF52540">
    <property type="entry name" value="P-loop containing nucleoside triphosphate hydrolases"/>
    <property type="match status" value="1"/>
</dbReference>
<reference evidence="2" key="2">
    <citation type="journal article" date="2023" name="Proc. Natl. Acad. Sci. U.S.A.">
        <title>A global phylogenomic analysis of the shiitake genus Lentinula.</title>
        <authorList>
            <person name="Sierra-Patev S."/>
            <person name="Min B."/>
            <person name="Naranjo-Ortiz M."/>
            <person name="Looney B."/>
            <person name="Konkel Z."/>
            <person name="Slot J.C."/>
            <person name="Sakamoto Y."/>
            <person name="Steenwyk J.L."/>
            <person name="Rokas A."/>
            <person name="Carro J."/>
            <person name="Camarero S."/>
            <person name="Ferreira P."/>
            <person name="Molpeceres G."/>
            <person name="Ruiz-Duenas F.J."/>
            <person name="Serrano A."/>
            <person name="Henrissat B."/>
            <person name="Drula E."/>
            <person name="Hughes K.W."/>
            <person name="Mata J.L."/>
            <person name="Ishikawa N.K."/>
            <person name="Vargas-Isla R."/>
            <person name="Ushijima S."/>
            <person name="Smith C.A."/>
            <person name="Donoghue J."/>
            <person name="Ahrendt S."/>
            <person name="Andreopoulos W."/>
            <person name="He G."/>
            <person name="LaButti K."/>
            <person name="Lipzen A."/>
            <person name="Ng V."/>
            <person name="Riley R."/>
            <person name="Sandor L."/>
            <person name="Barry K."/>
            <person name="Martinez A.T."/>
            <person name="Xiao Y."/>
            <person name="Gibbons J.G."/>
            <person name="Terashima K."/>
            <person name="Grigoriev I.V."/>
            <person name="Hibbett D."/>
        </authorList>
    </citation>
    <scope>NUCLEOTIDE SEQUENCE</scope>
    <source>
        <strain evidence="2">ET3784</strain>
    </source>
</reference>
<organism evidence="2 3">
    <name type="scientific">Lentinula guzmanii</name>
    <dbReference type="NCBI Taxonomy" id="2804957"/>
    <lineage>
        <taxon>Eukaryota</taxon>
        <taxon>Fungi</taxon>
        <taxon>Dikarya</taxon>
        <taxon>Basidiomycota</taxon>
        <taxon>Agaricomycotina</taxon>
        <taxon>Agaricomycetes</taxon>
        <taxon>Agaricomycetidae</taxon>
        <taxon>Agaricales</taxon>
        <taxon>Marasmiineae</taxon>
        <taxon>Omphalotaceae</taxon>
        <taxon>Lentinula</taxon>
    </lineage>
</organism>
<evidence type="ECO:0008006" key="4">
    <source>
        <dbReference type="Google" id="ProtNLM"/>
    </source>
</evidence>
<protein>
    <recommendedName>
        <fullName evidence="4">DEAD/DEAH box helicase domain-containing protein</fullName>
    </recommendedName>
</protein>
<feature type="compositionally biased region" description="Polar residues" evidence="1">
    <location>
        <begin position="115"/>
        <end position="127"/>
    </location>
</feature>
<evidence type="ECO:0000256" key="1">
    <source>
        <dbReference type="SAM" id="MobiDB-lite"/>
    </source>
</evidence>
<sequence length="136" mass="14741">MSVANQSFASEKQPKEYSFSSERGRSLSSRIIQQYVPHPAHDYVLEGIGKALDGKDVFAVTPTGSGKTGYMAFTALVVKVLKDKPEVYPEAKDNISREAWDGIGGVCHDPNLITPNSFPSTSPTCGNPSIDHRNSL</sequence>
<evidence type="ECO:0000313" key="2">
    <source>
        <dbReference type="EMBL" id="KAJ3737299.1"/>
    </source>
</evidence>
<evidence type="ECO:0000313" key="3">
    <source>
        <dbReference type="Proteomes" id="UP001176059"/>
    </source>
</evidence>